<dbReference type="Proteomes" id="UP000721442">
    <property type="component" value="Unassembled WGS sequence"/>
</dbReference>
<gene>
    <name evidence="1" type="ORF">IAC77_00600</name>
</gene>
<organism evidence="1 2">
    <name type="scientific">Candidatus Enterousia excrementavium</name>
    <dbReference type="NCBI Taxonomy" id="2840789"/>
    <lineage>
        <taxon>Bacteria</taxon>
        <taxon>Pseudomonadati</taxon>
        <taxon>Pseudomonadota</taxon>
        <taxon>Alphaproteobacteria</taxon>
        <taxon>Candidatus Enterousia</taxon>
    </lineage>
</organism>
<dbReference type="AlphaFoldDB" id="A0A940DCH3"/>
<reference evidence="1" key="2">
    <citation type="journal article" date="2021" name="PeerJ">
        <title>Extensive microbial diversity within the chicken gut microbiome revealed by metagenomics and culture.</title>
        <authorList>
            <person name="Gilroy R."/>
            <person name="Ravi A."/>
            <person name="Getino M."/>
            <person name="Pursley I."/>
            <person name="Horton D.L."/>
            <person name="Alikhan N.F."/>
            <person name="Baker D."/>
            <person name="Gharbi K."/>
            <person name="Hall N."/>
            <person name="Watson M."/>
            <person name="Adriaenssens E.M."/>
            <person name="Foster-Nyarko E."/>
            <person name="Jarju S."/>
            <person name="Secka A."/>
            <person name="Antonio M."/>
            <person name="Oren A."/>
            <person name="Chaudhuri R.R."/>
            <person name="La Ragione R."/>
            <person name="Hildebrand F."/>
            <person name="Pallen M.J."/>
        </authorList>
    </citation>
    <scope>NUCLEOTIDE SEQUENCE</scope>
    <source>
        <strain evidence="1">B1-16210</strain>
    </source>
</reference>
<sequence>MLTNPGRNPENINEIAESKMGFADKYHDSISGMKFSEYRTKCPWWDNLLKVAEEFGITDKEVLSLEYYMYHTLTSGAIPSQSKWQTNAIEQLQENKKILTKLMNKGNVLIFAYYFSRWEKEMPQLSTYPKYTRSKLCRANPAAKRNELRRVLQSWRDCGLI</sequence>
<evidence type="ECO:0000313" key="1">
    <source>
        <dbReference type="EMBL" id="MBO8406945.1"/>
    </source>
</evidence>
<name>A0A940DCH3_9PROT</name>
<proteinExistence type="predicted"/>
<evidence type="ECO:0000313" key="2">
    <source>
        <dbReference type="Proteomes" id="UP000721442"/>
    </source>
</evidence>
<dbReference type="EMBL" id="JADINE010000009">
    <property type="protein sequence ID" value="MBO8406945.1"/>
    <property type="molecule type" value="Genomic_DNA"/>
</dbReference>
<accession>A0A940DCH3</accession>
<protein>
    <submittedName>
        <fullName evidence="1">Uncharacterized protein</fullName>
    </submittedName>
</protein>
<reference evidence="1" key="1">
    <citation type="submission" date="2020-10" db="EMBL/GenBank/DDBJ databases">
        <authorList>
            <person name="Gilroy R."/>
        </authorList>
    </citation>
    <scope>NUCLEOTIDE SEQUENCE</scope>
    <source>
        <strain evidence="1">B1-16210</strain>
    </source>
</reference>
<comment type="caution">
    <text evidence="1">The sequence shown here is derived from an EMBL/GenBank/DDBJ whole genome shotgun (WGS) entry which is preliminary data.</text>
</comment>